<comment type="caution">
    <text evidence="1">The sequence shown here is derived from an EMBL/GenBank/DDBJ whole genome shotgun (WGS) entry which is preliminary data.</text>
</comment>
<evidence type="ECO:0000313" key="2">
    <source>
        <dbReference type="Proteomes" id="UP001165542"/>
    </source>
</evidence>
<sequence length="304" mass="33433">MGVGASADFKLGRDNGKFVLRISGKVVALAGVGGKLSFELDPAYLDLWLAMLYRAYRDNHYEMPTWITPEAESLLGKFSFLYATVMLSGGLLAARGLEQVDNLFTELAGGQNAGPIAFVMATRDGEYLEQMKEWVQKLTPKALGALLHVLTNTPRGFKAESEIKTAQQAQDFQQIAISKCLEWIVDGVTTGQYGSCRFDMQSSTPDQPAQYLFTKAVARMTVGGESNSSSQLSVSSQPREGYENTIVSGYIDREEKTPYQIGLARLEGFMDRHSSARNPDLIYALRSYSINVERLGSVDCSQTS</sequence>
<proteinExistence type="predicted"/>
<dbReference type="Proteomes" id="UP001165542">
    <property type="component" value="Unassembled WGS sequence"/>
</dbReference>
<evidence type="ECO:0000313" key="1">
    <source>
        <dbReference type="EMBL" id="MCS2608580.1"/>
    </source>
</evidence>
<dbReference type="RefSeq" id="WP_259035090.1">
    <property type="nucleotide sequence ID" value="NZ_JAJISC010000002.1"/>
</dbReference>
<organism evidence="1 2">
    <name type="scientific">Halomonas dongshanensis</name>
    <dbReference type="NCBI Taxonomy" id="2890835"/>
    <lineage>
        <taxon>Bacteria</taxon>
        <taxon>Pseudomonadati</taxon>
        <taxon>Pseudomonadota</taxon>
        <taxon>Gammaproteobacteria</taxon>
        <taxon>Oceanospirillales</taxon>
        <taxon>Halomonadaceae</taxon>
        <taxon>Halomonas</taxon>
    </lineage>
</organism>
<gene>
    <name evidence="1" type="ORF">LLY24_04500</name>
</gene>
<accession>A0ABT2EAK8</accession>
<name>A0ABT2EAK8_9GAMM</name>
<reference evidence="1" key="1">
    <citation type="submission" date="2021-11" db="EMBL/GenBank/DDBJ databases">
        <title>Halomonas sp., isolated from a coastal aquaculture zone in Dongshan Bay.</title>
        <authorList>
            <person name="Lin W."/>
        </authorList>
    </citation>
    <scope>NUCLEOTIDE SEQUENCE</scope>
    <source>
        <strain evidence="1">Yzlin-01</strain>
    </source>
</reference>
<protein>
    <submittedName>
        <fullName evidence="1">Uncharacterized protein</fullName>
    </submittedName>
</protein>
<keyword evidence="2" id="KW-1185">Reference proteome</keyword>
<dbReference type="EMBL" id="JAJISC010000002">
    <property type="protein sequence ID" value="MCS2608580.1"/>
    <property type="molecule type" value="Genomic_DNA"/>
</dbReference>